<feature type="compositionally biased region" description="Basic and acidic residues" evidence="4">
    <location>
        <begin position="473"/>
        <end position="501"/>
    </location>
</feature>
<dbReference type="SMART" id="SM00317">
    <property type="entry name" value="SET"/>
    <property type="match status" value="1"/>
</dbReference>
<dbReference type="RefSeq" id="XP_065672437.1">
    <property type="nucleotide sequence ID" value="XM_065816365.1"/>
</dbReference>
<evidence type="ECO:0000313" key="7">
    <source>
        <dbReference type="Proteomes" id="UP001652625"/>
    </source>
</evidence>
<evidence type="ECO:0000259" key="5">
    <source>
        <dbReference type="PROSITE" id="PS50157"/>
    </source>
</evidence>
<keyword evidence="3" id="KW-0479">Metal-binding</keyword>
<dbReference type="InterPro" id="IPR013087">
    <property type="entry name" value="Znf_C2H2_type"/>
</dbReference>
<feature type="domain" description="SET" evidence="6">
    <location>
        <begin position="169"/>
        <end position="286"/>
    </location>
</feature>
<keyword evidence="1" id="KW-0805">Transcription regulation</keyword>
<dbReference type="Gene3D" id="2.170.270.10">
    <property type="entry name" value="SET domain"/>
    <property type="match status" value="1"/>
</dbReference>
<feature type="region of interest" description="Disordered" evidence="4">
    <location>
        <begin position="95"/>
        <end position="123"/>
    </location>
</feature>
<name>A0ABM4DDG2_HYDVU</name>
<dbReference type="PROSITE" id="PS00028">
    <property type="entry name" value="ZINC_FINGER_C2H2_1"/>
    <property type="match status" value="2"/>
</dbReference>
<evidence type="ECO:0000256" key="4">
    <source>
        <dbReference type="SAM" id="MobiDB-lite"/>
    </source>
</evidence>
<dbReference type="PANTHER" id="PTHR16515">
    <property type="entry name" value="PR DOMAIN ZINC FINGER PROTEIN"/>
    <property type="match status" value="1"/>
</dbReference>
<dbReference type="SUPFAM" id="SSF57667">
    <property type="entry name" value="beta-beta-alpha zinc fingers"/>
    <property type="match status" value="1"/>
</dbReference>
<dbReference type="Gene3D" id="3.30.160.60">
    <property type="entry name" value="Classic Zinc Finger"/>
    <property type="match status" value="2"/>
</dbReference>
<dbReference type="SUPFAM" id="SSF82199">
    <property type="entry name" value="SET domain"/>
    <property type="match status" value="1"/>
</dbReference>
<proteinExistence type="predicted"/>
<dbReference type="GeneID" id="100208645"/>
<dbReference type="Pfam" id="PF00096">
    <property type="entry name" value="zf-C2H2"/>
    <property type="match status" value="2"/>
</dbReference>
<evidence type="ECO:0000256" key="1">
    <source>
        <dbReference type="ARBA" id="ARBA00023015"/>
    </source>
</evidence>
<keyword evidence="7" id="KW-1185">Reference proteome</keyword>
<evidence type="ECO:0000256" key="3">
    <source>
        <dbReference type="PROSITE-ProRule" id="PRU00042"/>
    </source>
</evidence>
<dbReference type="PROSITE" id="PS50280">
    <property type="entry name" value="SET"/>
    <property type="match status" value="1"/>
</dbReference>
<evidence type="ECO:0000259" key="6">
    <source>
        <dbReference type="PROSITE" id="PS50280"/>
    </source>
</evidence>
<keyword evidence="2" id="KW-0804">Transcription</keyword>
<accession>A0ABM4DDG2</accession>
<feature type="compositionally biased region" description="Low complexity" evidence="4">
    <location>
        <begin position="96"/>
        <end position="110"/>
    </location>
</feature>
<gene>
    <name evidence="8" type="primary">LOC100208645</name>
</gene>
<dbReference type="Proteomes" id="UP001652625">
    <property type="component" value="Chromosome 13"/>
</dbReference>
<dbReference type="PROSITE" id="PS50157">
    <property type="entry name" value="ZINC_FINGER_C2H2_2"/>
    <property type="match status" value="3"/>
</dbReference>
<evidence type="ECO:0000313" key="8">
    <source>
        <dbReference type="RefSeq" id="XP_065672437.1"/>
    </source>
</evidence>
<dbReference type="InterPro" id="IPR001214">
    <property type="entry name" value="SET_dom"/>
</dbReference>
<dbReference type="InterPro" id="IPR036236">
    <property type="entry name" value="Znf_C2H2_sf"/>
</dbReference>
<sequence length="673" mass="76918">MQSPPKSIPKEVRRLGTRSLAMRDTNSPCIPGRLVPTSSPERGLLKQMAVSSAQVVRVGYGSRFHPYQRQRFHFTLQDIDRCLFGKQELRVVRIGNSKPSPSNSFKSVPVTSASGNQNEDKNKPAKWCDVCQEVRFGECPKHGPLPSPHPSINLNGPRSYAVSTFPDEVGLCISTIPLAGYGVFAKLFIPKGTWIGPYEGKKISVEDGLKQISEGDAPFLWEIYENSRLCYFLDASDENTSSWMRFIQCARHRAEQNMFVFQYYGSIYYRVYKDILVGSELLLWYDEKYPQYLGIPYEIRDLSSHSMESIQAPYEVSRIADIESGRISHPDNGRLNPPGLFLQGGKANINNGINEPPRIPPFGHMHQHHTHEASTYQLPPVQPPTLSQAPHVMDSRLGRIAQPTLEHSDFPRSDLMIRSASLEDFHKRNSSYHSDFVERHNQRTPVPPQHMQSHFSSGFYKHPPSVMSVSENSKVKIEDSARSNDKNNIERERFRNERDLSERERTLHEKIALQEHEKMVMEKGMLLQNKDQVMHFERDRIKNESEWDLFRCQGCGKGFNNKGTFEKHNCIVNDVLKSFQCNRCQLLFQDPSLLKEHMATAHSSERLLKCSVCFRSFSGTNALNTHMRIHSNLSISDHGIKEGRMTDCLKCGKQFPNNLEYNKHFNSQGECTG</sequence>
<feature type="domain" description="C2H2-type" evidence="5">
    <location>
        <begin position="550"/>
        <end position="578"/>
    </location>
</feature>
<feature type="domain" description="C2H2-type" evidence="5">
    <location>
        <begin position="608"/>
        <end position="635"/>
    </location>
</feature>
<organism evidence="7 8">
    <name type="scientific">Hydra vulgaris</name>
    <name type="common">Hydra</name>
    <name type="synonym">Hydra attenuata</name>
    <dbReference type="NCBI Taxonomy" id="6087"/>
    <lineage>
        <taxon>Eukaryota</taxon>
        <taxon>Metazoa</taxon>
        <taxon>Cnidaria</taxon>
        <taxon>Hydrozoa</taxon>
        <taxon>Hydroidolina</taxon>
        <taxon>Anthoathecata</taxon>
        <taxon>Aplanulata</taxon>
        <taxon>Hydridae</taxon>
        <taxon>Hydra</taxon>
    </lineage>
</organism>
<feature type="region of interest" description="Disordered" evidence="4">
    <location>
        <begin position="16"/>
        <end position="38"/>
    </location>
</feature>
<evidence type="ECO:0000256" key="2">
    <source>
        <dbReference type="ARBA" id="ARBA00023163"/>
    </source>
</evidence>
<dbReference type="InterPro" id="IPR046341">
    <property type="entry name" value="SET_dom_sf"/>
</dbReference>
<dbReference type="SMART" id="SM00355">
    <property type="entry name" value="ZnF_C2H2"/>
    <property type="match status" value="4"/>
</dbReference>
<feature type="domain" description="C2H2-type" evidence="5">
    <location>
        <begin position="579"/>
        <end position="607"/>
    </location>
</feature>
<dbReference type="Pfam" id="PF21549">
    <property type="entry name" value="PRDM2_PR"/>
    <property type="match status" value="1"/>
</dbReference>
<keyword evidence="3" id="KW-0862">Zinc</keyword>
<feature type="region of interest" description="Disordered" evidence="4">
    <location>
        <begin position="472"/>
        <end position="501"/>
    </location>
</feature>
<protein>
    <submittedName>
        <fullName evidence="8">Histone-lysine N-methyltransferase PRDM9 isoform X1</fullName>
    </submittedName>
</protein>
<keyword evidence="3" id="KW-0863">Zinc-finger</keyword>
<dbReference type="PANTHER" id="PTHR16515:SF22">
    <property type="entry name" value="HISTONE-LYSINE N-METHYLTRANSFERASE PRDM6-RELATED"/>
    <property type="match status" value="1"/>
</dbReference>
<reference evidence="8" key="1">
    <citation type="submission" date="2025-08" db="UniProtKB">
        <authorList>
            <consortium name="RefSeq"/>
        </authorList>
    </citation>
    <scope>IDENTIFICATION</scope>
</reference>
<dbReference type="InterPro" id="IPR050331">
    <property type="entry name" value="Zinc_finger"/>
</dbReference>